<accession>A0A195F3C4</accession>
<feature type="domain" description="Double jelly roll-like" evidence="1">
    <location>
        <begin position="297"/>
        <end position="384"/>
    </location>
</feature>
<dbReference type="STRING" id="34720.A0A195F3C4"/>
<dbReference type="Pfam" id="PF21738">
    <property type="entry name" value="DJR-like_dom"/>
    <property type="match status" value="1"/>
</dbReference>
<dbReference type="PANTHER" id="PTHR46060:SF1">
    <property type="entry name" value="MARINER MOS1 TRANSPOSASE-LIKE PROTEIN"/>
    <property type="match status" value="1"/>
</dbReference>
<evidence type="ECO:0000259" key="1">
    <source>
        <dbReference type="Pfam" id="PF21738"/>
    </source>
</evidence>
<dbReference type="Proteomes" id="UP000078541">
    <property type="component" value="Unassembled WGS sequence"/>
</dbReference>
<protein>
    <recommendedName>
        <fullName evidence="1">Double jelly roll-like domain-containing protein</fullName>
    </recommendedName>
</protein>
<sequence length="407" mass="47648">YNWVNKFKRDHTSTCDAPRSERPIEAVTPEIDKVHDIVLSDRRVKVRELVEATGISHGTVISILHEQLGIKKLSPLRLTSDKKNKHVNLLYMQDPCDDDVGHFAWIKNPSRLVSSQISGKKNKKYFCDAKCLHYFGTNEKMQSHTMDCQKINKNCVKLRFIDSFKFFSTSLDKLASYHDKDKLKIIHSKFSTLSDDEFEFLTRKIITKWDGRYGAEAMIAKPNFHSHSVFAENLIAVELRKLEVKFNKLIYLVYTMCILDISKVCLRHELILIRARNDNNCLTGDPVIKPTLELFKVQEDISRFDHCKLTNAKLYLNTKYYPYVDLNLDFDKNRCAILYDLYARFCKSYYGYEYLEPSLTFTTFLRNGPFVIIDCSRQNESVKRYCLIIHDRVVQYNPLTNIVRKIT</sequence>
<dbReference type="AlphaFoldDB" id="A0A195F3C4"/>
<dbReference type="EMBL" id="KQ981826">
    <property type="protein sequence ID" value="KYN35080.1"/>
    <property type="molecule type" value="Genomic_DNA"/>
</dbReference>
<dbReference type="InterPro" id="IPR049512">
    <property type="entry name" value="DJR-like_dom"/>
</dbReference>
<dbReference type="PANTHER" id="PTHR46060">
    <property type="entry name" value="MARINER MOS1 TRANSPOSASE-LIKE PROTEIN"/>
    <property type="match status" value="1"/>
</dbReference>
<evidence type="ECO:0000313" key="3">
    <source>
        <dbReference type="Proteomes" id="UP000078541"/>
    </source>
</evidence>
<organism evidence="2 3">
    <name type="scientific">Trachymyrmex septentrionalis</name>
    <dbReference type="NCBI Taxonomy" id="34720"/>
    <lineage>
        <taxon>Eukaryota</taxon>
        <taxon>Metazoa</taxon>
        <taxon>Ecdysozoa</taxon>
        <taxon>Arthropoda</taxon>
        <taxon>Hexapoda</taxon>
        <taxon>Insecta</taxon>
        <taxon>Pterygota</taxon>
        <taxon>Neoptera</taxon>
        <taxon>Endopterygota</taxon>
        <taxon>Hymenoptera</taxon>
        <taxon>Apocrita</taxon>
        <taxon>Aculeata</taxon>
        <taxon>Formicoidea</taxon>
        <taxon>Formicidae</taxon>
        <taxon>Myrmicinae</taxon>
        <taxon>Trachymyrmex</taxon>
    </lineage>
</organism>
<dbReference type="InterPro" id="IPR052709">
    <property type="entry name" value="Transposase-MT_Hybrid"/>
</dbReference>
<reference evidence="2 3" key="1">
    <citation type="submission" date="2016-03" db="EMBL/GenBank/DDBJ databases">
        <title>Trachymyrmex septentrionalis WGS genome.</title>
        <authorList>
            <person name="Nygaard S."/>
            <person name="Hu H."/>
            <person name="Boomsma J."/>
            <person name="Zhang G."/>
        </authorList>
    </citation>
    <scope>NUCLEOTIDE SEQUENCE [LARGE SCALE GENOMIC DNA]</scope>
    <source>
        <strain evidence="2">Tsep2-gDNA-1</strain>
        <tissue evidence="2">Whole body</tissue>
    </source>
</reference>
<keyword evidence="3" id="KW-1185">Reference proteome</keyword>
<proteinExistence type="predicted"/>
<feature type="non-terminal residue" evidence="2">
    <location>
        <position position="1"/>
    </location>
</feature>
<evidence type="ECO:0000313" key="2">
    <source>
        <dbReference type="EMBL" id="KYN35080.1"/>
    </source>
</evidence>
<name>A0A195F3C4_9HYME</name>
<gene>
    <name evidence="2" type="ORF">ALC56_10549</name>
</gene>